<dbReference type="EMBL" id="CAJNIZ010041768">
    <property type="protein sequence ID" value="CAE7617097.1"/>
    <property type="molecule type" value="Genomic_DNA"/>
</dbReference>
<protein>
    <submittedName>
        <fullName evidence="2">Uncharacterized protein</fullName>
    </submittedName>
</protein>
<dbReference type="AlphaFoldDB" id="A0A812VFK9"/>
<proteinExistence type="predicted"/>
<feature type="region of interest" description="Disordered" evidence="1">
    <location>
        <begin position="1"/>
        <end position="26"/>
    </location>
</feature>
<comment type="caution">
    <text evidence="2">The sequence shown here is derived from an EMBL/GenBank/DDBJ whole genome shotgun (WGS) entry which is preliminary data.</text>
</comment>
<evidence type="ECO:0000256" key="1">
    <source>
        <dbReference type="SAM" id="MobiDB-lite"/>
    </source>
</evidence>
<sequence>MVLASEGPQAQSKGLPMPDLQGALSKGDAAHHWALDKFRSLPGAPDGSGCGQVDQGWSGLIPGFVSWVQQQF</sequence>
<evidence type="ECO:0000313" key="3">
    <source>
        <dbReference type="Proteomes" id="UP000649617"/>
    </source>
</evidence>
<keyword evidence="3" id="KW-1185">Reference proteome</keyword>
<organism evidence="2 3">
    <name type="scientific">Symbiodinium pilosum</name>
    <name type="common">Dinoflagellate</name>
    <dbReference type="NCBI Taxonomy" id="2952"/>
    <lineage>
        <taxon>Eukaryota</taxon>
        <taxon>Sar</taxon>
        <taxon>Alveolata</taxon>
        <taxon>Dinophyceae</taxon>
        <taxon>Suessiales</taxon>
        <taxon>Symbiodiniaceae</taxon>
        <taxon>Symbiodinium</taxon>
    </lineage>
</organism>
<evidence type="ECO:0000313" key="2">
    <source>
        <dbReference type="EMBL" id="CAE7617097.1"/>
    </source>
</evidence>
<reference evidence="2" key="1">
    <citation type="submission" date="2021-02" db="EMBL/GenBank/DDBJ databases">
        <authorList>
            <person name="Dougan E. K."/>
            <person name="Rhodes N."/>
            <person name="Thang M."/>
            <person name="Chan C."/>
        </authorList>
    </citation>
    <scope>NUCLEOTIDE SEQUENCE</scope>
</reference>
<accession>A0A812VFK9</accession>
<gene>
    <name evidence="2" type="ORF">SPIL2461_LOCUS16205</name>
</gene>
<dbReference type="Proteomes" id="UP000649617">
    <property type="component" value="Unassembled WGS sequence"/>
</dbReference>
<name>A0A812VFK9_SYMPI</name>